<protein>
    <submittedName>
        <fullName evidence="2">Uncharacterized protein</fullName>
    </submittedName>
</protein>
<accession>A0ABQ7KEI7</accession>
<proteinExistence type="predicted"/>
<evidence type="ECO:0000256" key="1">
    <source>
        <dbReference type="SAM" id="MobiDB-lite"/>
    </source>
</evidence>
<reference evidence="2 3" key="1">
    <citation type="journal article" date="2020" name="Fungal Divers.">
        <title>Resolving the Mortierellaceae phylogeny through synthesis of multi-gene phylogenetics and phylogenomics.</title>
        <authorList>
            <person name="Vandepol N."/>
            <person name="Liber J."/>
            <person name="Desiro A."/>
            <person name="Na H."/>
            <person name="Kennedy M."/>
            <person name="Barry K."/>
            <person name="Grigoriev I.V."/>
            <person name="Miller A.N."/>
            <person name="O'Donnell K."/>
            <person name="Stajich J.E."/>
            <person name="Bonito G."/>
        </authorList>
    </citation>
    <scope>NUCLEOTIDE SEQUENCE [LARGE SCALE GENOMIC DNA]</scope>
    <source>
        <strain evidence="2 3">AD045</strain>
    </source>
</reference>
<dbReference type="Proteomes" id="UP001194696">
    <property type="component" value="Unassembled WGS sequence"/>
</dbReference>
<keyword evidence="3" id="KW-1185">Reference proteome</keyword>
<dbReference type="EMBL" id="JAAAIM010000045">
    <property type="protein sequence ID" value="KAG0296889.1"/>
    <property type="molecule type" value="Genomic_DNA"/>
</dbReference>
<sequence>MPNISNRQRELEAIEFLILQHSIEEAMLLYFMTLSTRFIEHPRKDRSKTNLHFYFIEVFPHLSDAAFRSCFRTTKEGFKSLKHEDLDSSMSQSTRNAQFLRPKYGGETKTLPGQVQTNAYFNAIVNDLVALKNIKRLPGEITMFAHALHKHYEGQLGTEKVKLARVNARKKLGTLLLSSMESVSSKMTAEKELDLEIAGECSLQVEPCNPFLEPQPITTSRSALSPQKSIACHTIFPILSNASSYSSTSSTTAQESTAPAAAKSSRSSRKKLKMVNTMLSHVSNFFEESDEEEFLGVAKDHCLVAGFEDYACSPILVEYLPDLREKGVDYLQHMLIADRGKLASDHLDGPPCPRRPCCETKFFTSYSRCVIISPILHMGRSRHPKKPVFITGCTSFDSNKYATIQTGDKTLEASKVVRRQQAAEYGEISEAGRKVDCLFAFESIELSNVELKLRGASDKEIAIQNRKNIRLARALQEAHARHGAGDSSVFMADVAVVNGTVRNIVFSGFVGTFYQSKSLAIIGNYIARLEAQGPELVRAYDMHDRQQEINRHYESLSLGRPRTLPRLITTIRHNLVLSPSKRRKVPWCSE</sequence>
<name>A0ABQ7KEI7_9FUNG</name>
<gene>
    <name evidence="2" type="ORF">BGZ96_008244</name>
</gene>
<comment type="caution">
    <text evidence="2">The sequence shown here is derived from an EMBL/GenBank/DDBJ whole genome shotgun (WGS) entry which is preliminary data.</text>
</comment>
<evidence type="ECO:0000313" key="3">
    <source>
        <dbReference type="Proteomes" id="UP001194696"/>
    </source>
</evidence>
<organism evidence="2 3">
    <name type="scientific">Linnemannia gamsii</name>
    <dbReference type="NCBI Taxonomy" id="64522"/>
    <lineage>
        <taxon>Eukaryota</taxon>
        <taxon>Fungi</taxon>
        <taxon>Fungi incertae sedis</taxon>
        <taxon>Mucoromycota</taxon>
        <taxon>Mortierellomycotina</taxon>
        <taxon>Mortierellomycetes</taxon>
        <taxon>Mortierellales</taxon>
        <taxon>Mortierellaceae</taxon>
        <taxon>Linnemannia</taxon>
    </lineage>
</organism>
<feature type="compositionally biased region" description="Low complexity" evidence="1">
    <location>
        <begin position="247"/>
        <end position="265"/>
    </location>
</feature>
<evidence type="ECO:0000313" key="2">
    <source>
        <dbReference type="EMBL" id="KAG0296889.1"/>
    </source>
</evidence>
<feature type="region of interest" description="Disordered" evidence="1">
    <location>
        <begin position="247"/>
        <end position="267"/>
    </location>
</feature>